<comment type="caution">
    <text evidence="15">The sequence shown here is derived from an EMBL/GenBank/DDBJ whole genome shotgun (WGS) entry which is preliminary data.</text>
</comment>
<evidence type="ECO:0000313" key="15">
    <source>
        <dbReference type="EMBL" id="RSH86647.1"/>
    </source>
</evidence>
<dbReference type="InterPro" id="IPR038217">
    <property type="entry name" value="MRG_C_sf"/>
</dbReference>
<dbReference type="Gene3D" id="1.10.274.30">
    <property type="entry name" value="MRG domain"/>
    <property type="match status" value="1"/>
</dbReference>
<evidence type="ECO:0000256" key="11">
    <source>
        <dbReference type="ARBA" id="ARBA00057322"/>
    </source>
</evidence>
<evidence type="ECO:0000256" key="13">
    <source>
        <dbReference type="SAM" id="MobiDB-lite"/>
    </source>
</evidence>
<dbReference type="AlphaFoldDB" id="A0A427Y6D0"/>
<comment type="subunit">
    <text evidence="3">Component of the NuA4 histone acetyltransferase complex.</text>
</comment>
<dbReference type="InterPro" id="IPR008676">
    <property type="entry name" value="MRG"/>
</dbReference>
<comment type="similarity">
    <text evidence="2">Belongs to the MRG family.</text>
</comment>
<sequence>MAAPNPNHQPNQFTTDEYVLAYHGPLLYEARILLAESWNESNTLLGSVGPHYFIHYKGWKQTWDEWVPEMRLLKLNEAGFAKRRALLEAQTKKNRPAPPPSSESPAPASVKGKEPKAPTGKKGESSRKRGRDTGLDTEAEYLKRPEVKIVIPDVLKLQLVDDWENVTKNNQLVTLPRKPNVRELLEEYREYVNSTKKERSTRSTALLSEIIAGITLYFDKALGNNLLYRFERAQYVEQKRAAGDKPMSEVYGAEHLLRLFVNFGPFIAYTNIDTESLNILREYINDIMKWMIKEQKRLFVKEYETTTTQYQNLSRT</sequence>
<dbReference type="GO" id="GO:0032221">
    <property type="term" value="C:Rpd3S complex"/>
    <property type="evidence" value="ECO:0007669"/>
    <property type="project" value="TreeGrafter"/>
</dbReference>
<evidence type="ECO:0000256" key="8">
    <source>
        <dbReference type="ARBA" id="ARBA00023163"/>
    </source>
</evidence>
<comment type="subcellular location">
    <subcellularLocation>
        <location evidence="1">Nucleus</location>
    </subcellularLocation>
</comment>
<dbReference type="SMART" id="SM00298">
    <property type="entry name" value="CHROMO"/>
    <property type="match status" value="1"/>
</dbReference>
<feature type="region of interest" description="Disordered" evidence="13">
    <location>
        <begin position="90"/>
        <end position="137"/>
    </location>
</feature>
<name>A0A427Y6D0_9TREE</name>
<dbReference type="InterPro" id="IPR016197">
    <property type="entry name" value="Chromo-like_dom_sf"/>
</dbReference>
<dbReference type="GO" id="GO:0006281">
    <property type="term" value="P:DNA repair"/>
    <property type="evidence" value="ECO:0007669"/>
    <property type="project" value="UniProtKB-KW"/>
</dbReference>
<dbReference type="Gene3D" id="2.30.30.140">
    <property type="match status" value="1"/>
</dbReference>
<evidence type="ECO:0000256" key="4">
    <source>
        <dbReference type="ARBA" id="ARBA00018505"/>
    </source>
</evidence>
<dbReference type="Proteomes" id="UP000279236">
    <property type="component" value="Unassembled WGS sequence"/>
</dbReference>
<dbReference type="GO" id="GO:0006338">
    <property type="term" value="P:chromatin remodeling"/>
    <property type="evidence" value="ECO:0007669"/>
    <property type="project" value="UniProtKB-ARBA"/>
</dbReference>
<dbReference type="PROSITE" id="PS51640">
    <property type="entry name" value="MRG"/>
    <property type="match status" value="1"/>
</dbReference>
<comment type="function">
    <text evidence="11">Involved in deacetylation of histones, chromatin assembly and chromosome segregation. May act as a transcriptional oscillator, directing histone deacetylases to specific chromosomal domains. Component of the NuA4 histone acetyltransferase complex which is involved in transcriptional activation of selected genes principally by acetylation of nucleosomal histone H4 and H2A. The NuA4 complex is also involved in DNA repair.</text>
</comment>
<dbReference type="FunFam" id="2.30.30.140:FF:000104">
    <property type="entry name" value="Unplaced genomic scaffold supercont2.8, whole genome shotgun sequence"/>
    <property type="match status" value="1"/>
</dbReference>
<feature type="compositionally biased region" description="Basic and acidic residues" evidence="13">
    <location>
        <begin position="111"/>
        <end position="137"/>
    </location>
</feature>
<dbReference type="PANTHER" id="PTHR10880:SF15">
    <property type="entry name" value="MSL COMPLEX SUBUNIT 3"/>
    <property type="match status" value="1"/>
</dbReference>
<dbReference type="EMBL" id="RSCE01000002">
    <property type="protein sequence ID" value="RSH86647.1"/>
    <property type="molecule type" value="Genomic_DNA"/>
</dbReference>
<keyword evidence="10" id="KW-0539">Nucleus</keyword>
<gene>
    <name evidence="15" type="primary">EAF3</name>
    <name evidence="15" type="ORF">EHS24_004918</name>
</gene>
<keyword evidence="5" id="KW-0227">DNA damage</keyword>
<dbReference type="FunFam" id="1.10.274.30:FF:000004">
    <property type="entry name" value="Putative Chromatin modification-related protein eaf3"/>
    <property type="match status" value="1"/>
</dbReference>
<dbReference type="RefSeq" id="XP_028479432.1">
    <property type="nucleotide sequence ID" value="XM_028620460.1"/>
</dbReference>
<reference evidence="15 16" key="1">
    <citation type="submission" date="2018-11" db="EMBL/GenBank/DDBJ databases">
        <title>Genome sequence of Apiotrichum porosum DSM 27194.</title>
        <authorList>
            <person name="Aliyu H."/>
            <person name="Gorte O."/>
            <person name="Ochsenreither K."/>
        </authorList>
    </citation>
    <scope>NUCLEOTIDE SEQUENCE [LARGE SCALE GENOMIC DNA]</scope>
    <source>
        <strain evidence="15 16">DSM 27194</strain>
    </source>
</reference>
<dbReference type="GO" id="GO:0035267">
    <property type="term" value="C:NuA4 histone acetyltransferase complex"/>
    <property type="evidence" value="ECO:0007669"/>
    <property type="project" value="TreeGrafter"/>
</dbReference>
<keyword evidence="8" id="KW-0804">Transcription</keyword>
<dbReference type="PIRSF" id="PIRSF038133">
    <property type="entry name" value="HAT_Nua4_EAF3/MRG15"/>
    <property type="match status" value="1"/>
</dbReference>
<evidence type="ECO:0000256" key="6">
    <source>
        <dbReference type="ARBA" id="ARBA00022853"/>
    </source>
</evidence>
<proteinExistence type="inferred from homology"/>
<dbReference type="OrthoDB" id="124855at2759"/>
<evidence type="ECO:0000259" key="14">
    <source>
        <dbReference type="SMART" id="SM00298"/>
    </source>
</evidence>
<evidence type="ECO:0000256" key="5">
    <source>
        <dbReference type="ARBA" id="ARBA00022763"/>
    </source>
</evidence>
<dbReference type="SUPFAM" id="SSF54160">
    <property type="entry name" value="Chromo domain-like"/>
    <property type="match status" value="1"/>
</dbReference>
<dbReference type="InterPro" id="IPR053820">
    <property type="entry name" value="MSL3_chromo-like"/>
</dbReference>
<evidence type="ECO:0000313" key="16">
    <source>
        <dbReference type="Proteomes" id="UP000279236"/>
    </source>
</evidence>
<dbReference type="GO" id="GO:0006355">
    <property type="term" value="P:regulation of DNA-templated transcription"/>
    <property type="evidence" value="ECO:0007669"/>
    <property type="project" value="InterPro"/>
</dbReference>
<dbReference type="GeneID" id="39589461"/>
<organism evidence="15 16">
    <name type="scientific">Apiotrichum porosum</name>
    <dbReference type="NCBI Taxonomy" id="105984"/>
    <lineage>
        <taxon>Eukaryota</taxon>
        <taxon>Fungi</taxon>
        <taxon>Dikarya</taxon>
        <taxon>Basidiomycota</taxon>
        <taxon>Agaricomycotina</taxon>
        <taxon>Tremellomycetes</taxon>
        <taxon>Trichosporonales</taxon>
        <taxon>Trichosporonaceae</taxon>
        <taxon>Apiotrichum</taxon>
    </lineage>
</organism>
<evidence type="ECO:0000256" key="7">
    <source>
        <dbReference type="ARBA" id="ARBA00023015"/>
    </source>
</evidence>
<keyword evidence="7" id="KW-0805">Transcription regulation</keyword>
<feature type="domain" description="Chromo" evidence="14">
    <location>
        <begin position="27"/>
        <end position="88"/>
    </location>
</feature>
<keyword evidence="6" id="KW-0156">Chromatin regulator</keyword>
<dbReference type="InterPro" id="IPR000953">
    <property type="entry name" value="Chromo/chromo_shadow_dom"/>
</dbReference>
<evidence type="ECO:0000256" key="2">
    <source>
        <dbReference type="ARBA" id="ARBA00009093"/>
    </source>
</evidence>
<dbReference type="Pfam" id="PF22732">
    <property type="entry name" value="MSL3_chromo-like"/>
    <property type="match status" value="1"/>
</dbReference>
<accession>A0A427Y6D0</accession>
<dbReference type="STRING" id="105984.A0A427Y6D0"/>
<protein>
    <recommendedName>
        <fullName evidence="4">Chromatin modification-related protein EAF3</fullName>
    </recommendedName>
    <alternativeName>
        <fullName evidence="12">Chromatin modification-related protein eaf3</fullName>
    </alternativeName>
</protein>
<keyword evidence="16" id="KW-1185">Reference proteome</keyword>
<evidence type="ECO:0000256" key="3">
    <source>
        <dbReference type="ARBA" id="ARBA00011353"/>
    </source>
</evidence>
<evidence type="ECO:0000256" key="10">
    <source>
        <dbReference type="ARBA" id="ARBA00023242"/>
    </source>
</evidence>
<evidence type="ECO:0000256" key="12">
    <source>
        <dbReference type="ARBA" id="ARBA00072864"/>
    </source>
</evidence>
<keyword evidence="9" id="KW-0234">DNA repair</keyword>
<evidence type="ECO:0000256" key="1">
    <source>
        <dbReference type="ARBA" id="ARBA00004123"/>
    </source>
</evidence>
<dbReference type="Pfam" id="PF05712">
    <property type="entry name" value="MRG"/>
    <property type="match status" value="1"/>
</dbReference>
<evidence type="ECO:0000256" key="9">
    <source>
        <dbReference type="ARBA" id="ARBA00023204"/>
    </source>
</evidence>
<dbReference type="InterPro" id="IPR026541">
    <property type="entry name" value="MRG_dom"/>
</dbReference>
<dbReference type="PANTHER" id="PTHR10880">
    <property type="entry name" value="MORTALITY FACTOR 4-LIKE PROTEIN"/>
    <property type="match status" value="1"/>
</dbReference>